<gene>
    <name evidence="6" type="ordered locus">Igag_0780</name>
</gene>
<keyword evidence="1" id="KW-1277">Toxin-antitoxin system</keyword>
<dbReference type="PANTHER" id="PTHR33397">
    <property type="entry name" value="UPF0331 PROTEIN YUTE"/>
    <property type="match status" value="1"/>
</dbReference>
<evidence type="ECO:0000256" key="2">
    <source>
        <dbReference type="ARBA" id="ARBA00022722"/>
    </source>
</evidence>
<dbReference type="InterPro" id="IPR043519">
    <property type="entry name" value="NT_sf"/>
</dbReference>
<sequence>MGCVKFVYRNLVLERLVELFRGLSYVEVAILFGSFARGEPFAHDIDIAVKFSGGGGLFDLGLLVSRIAEVLGVGEECVDVVDLDSANPILLFRILSEGILLKGGEEALRILAERASLYPDILMEIKMWSNLDPDPKPDVVIISSRVEEIRRNVNFIRSRILSRKPEELDYGDILAFERALHRTIEAMLDICRHLVSVYSLGLVESYGEYPRKLAQAGIMPRELAEEIVMLTGLRNILVHRYLEIDIGKLYTVAKQIVERIAIEFIDWIRAIVKADQEVR</sequence>
<evidence type="ECO:0000256" key="1">
    <source>
        <dbReference type="ARBA" id="ARBA00022649"/>
    </source>
</evidence>
<reference evidence="6 7" key="1">
    <citation type="journal article" date="2010" name="Stand. Genomic Sci.">
        <title>Complete genome sequence of Ignisphaera aggregans type strain (AQ1.S1).</title>
        <authorList>
            <person name="Goker M."/>
            <person name="Held B."/>
            <person name="Lapidus A."/>
            <person name="Nolan M."/>
            <person name="Spring S."/>
            <person name="Yasawong M."/>
            <person name="Lucas S."/>
            <person name="Glavina Del Rio T."/>
            <person name="Tice H."/>
            <person name="Cheng J.F."/>
            <person name="Goodwin L."/>
            <person name="Tapia R."/>
            <person name="Pitluck S."/>
            <person name="Liolios K."/>
            <person name="Ivanova N."/>
            <person name="Mavromatis K."/>
            <person name="Mikhailova N."/>
            <person name="Pati A."/>
            <person name="Chen A."/>
            <person name="Palaniappan K."/>
            <person name="Brambilla E."/>
            <person name="Land M."/>
            <person name="Hauser L."/>
            <person name="Chang Y.J."/>
            <person name="Jeffries C.D."/>
            <person name="Brettin T."/>
            <person name="Detter J.C."/>
            <person name="Han C."/>
            <person name="Rohde M."/>
            <person name="Sikorski J."/>
            <person name="Woyke T."/>
            <person name="Bristow J."/>
            <person name="Eisen J.A."/>
            <person name="Markowitz V."/>
            <person name="Hugenholtz P."/>
            <person name="Kyrpides N.C."/>
            <person name="Klenk H.P."/>
        </authorList>
    </citation>
    <scope>NUCLEOTIDE SEQUENCE [LARGE SCALE GENOMIC DNA]</scope>
    <source>
        <strain evidence="7">DSM 17230 / JCM 13409 / AQ1.S1</strain>
    </source>
</reference>
<organism evidence="6 7">
    <name type="scientific">Ignisphaera aggregans (strain DSM 17230 / JCM 13409 / AQ1.S1)</name>
    <dbReference type="NCBI Taxonomy" id="583356"/>
    <lineage>
        <taxon>Archaea</taxon>
        <taxon>Thermoproteota</taxon>
        <taxon>Thermoprotei</taxon>
        <taxon>Desulfurococcales</taxon>
        <taxon>Desulfurococcaceae</taxon>
        <taxon>Ignisphaera</taxon>
    </lineage>
</organism>
<dbReference type="Pfam" id="PF18765">
    <property type="entry name" value="Polbeta"/>
    <property type="match status" value="1"/>
</dbReference>
<dbReference type="SUPFAM" id="SSF81301">
    <property type="entry name" value="Nucleotidyltransferase"/>
    <property type="match status" value="1"/>
</dbReference>
<dbReference type="KEGG" id="iag:Igag_0780"/>
<dbReference type="STRING" id="583356.Igag_0780"/>
<evidence type="ECO:0000313" key="6">
    <source>
        <dbReference type="EMBL" id="ADM27607.1"/>
    </source>
</evidence>
<dbReference type="AlphaFoldDB" id="E0STD0"/>
<evidence type="ECO:0000313" key="7">
    <source>
        <dbReference type="Proteomes" id="UP000001304"/>
    </source>
</evidence>
<comment type="similarity">
    <text evidence="4">Belongs to the HepT RNase toxin family.</text>
</comment>
<feature type="domain" description="Polymerase beta nucleotidyltransferase" evidence="5">
    <location>
        <begin position="15"/>
        <end position="102"/>
    </location>
</feature>
<dbReference type="InterPro" id="IPR041633">
    <property type="entry name" value="Polbeta"/>
</dbReference>
<dbReference type="GO" id="GO:0110001">
    <property type="term" value="C:toxin-antitoxin complex"/>
    <property type="evidence" value="ECO:0007669"/>
    <property type="project" value="InterPro"/>
</dbReference>
<keyword evidence="2" id="KW-0540">Nuclease</keyword>
<dbReference type="HOGENOM" id="CLU_1007940_0_0_2"/>
<dbReference type="InterPro" id="IPR008201">
    <property type="entry name" value="HepT-like"/>
</dbReference>
<protein>
    <recommendedName>
        <fullName evidence="5">Polymerase beta nucleotidyltransferase domain-containing protein</fullName>
    </recommendedName>
</protein>
<dbReference type="Gene3D" id="3.30.460.10">
    <property type="entry name" value="Beta Polymerase, domain 2"/>
    <property type="match status" value="1"/>
</dbReference>
<evidence type="ECO:0000256" key="4">
    <source>
        <dbReference type="ARBA" id="ARBA00024207"/>
    </source>
</evidence>
<dbReference type="GO" id="GO:0016787">
    <property type="term" value="F:hydrolase activity"/>
    <property type="evidence" value="ECO:0007669"/>
    <property type="project" value="UniProtKB-KW"/>
</dbReference>
<dbReference type="Gene3D" id="1.20.120.580">
    <property type="entry name" value="bsu32300-like"/>
    <property type="match status" value="1"/>
</dbReference>
<dbReference type="InterPro" id="IPR052379">
    <property type="entry name" value="Type_VII_TA_RNase"/>
</dbReference>
<evidence type="ECO:0000256" key="3">
    <source>
        <dbReference type="ARBA" id="ARBA00022801"/>
    </source>
</evidence>
<dbReference type="Pfam" id="PF01934">
    <property type="entry name" value="HepT-like"/>
    <property type="match status" value="1"/>
</dbReference>
<dbReference type="PANTHER" id="PTHR33397:SF5">
    <property type="entry name" value="RNASE YUTE-RELATED"/>
    <property type="match status" value="1"/>
</dbReference>
<dbReference type="GO" id="GO:0004540">
    <property type="term" value="F:RNA nuclease activity"/>
    <property type="evidence" value="ECO:0007669"/>
    <property type="project" value="InterPro"/>
</dbReference>
<accession>E0STD0</accession>
<dbReference type="Proteomes" id="UP000001304">
    <property type="component" value="Chromosome"/>
</dbReference>
<dbReference type="InterPro" id="IPR037038">
    <property type="entry name" value="HepT-like_sf"/>
</dbReference>
<dbReference type="CDD" id="cd05403">
    <property type="entry name" value="NT_KNTase_like"/>
    <property type="match status" value="1"/>
</dbReference>
<dbReference type="EMBL" id="CP002098">
    <property type="protein sequence ID" value="ADM27607.1"/>
    <property type="molecule type" value="Genomic_DNA"/>
</dbReference>
<proteinExistence type="inferred from homology"/>
<dbReference type="NCBIfam" id="NF047751">
    <property type="entry name" value="HepT_toxin"/>
    <property type="match status" value="1"/>
</dbReference>
<name>E0STD0_IGNAA</name>
<dbReference type="BioCyc" id="IAGG583356:GHAH-773-MONOMER"/>
<evidence type="ECO:0000259" key="5">
    <source>
        <dbReference type="Pfam" id="PF18765"/>
    </source>
</evidence>
<keyword evidence="3" id="KW-0378">Hydrolase</keyword>
<keyword evidence="7" id="KW-1185">Reference proteome</keyword>